<protein>
    <submittedName>
        <fullName evidence="1">ROK family protein</fullName>
    </submittedName>
</protein>
<evidence type="ECO:0000313" key="2">
    <source>
        <dbReference type="Proteomes" id="UP001629953"/>
    </source>
</evidence>
<gene>
    <name evidence="1" type="ORF">ABUE30_08100</name>
</gene>
<dbReference type="EMBL" id="JBEQCT010000003">
    <property type="protein sequence ID" value="MFM2485024.1"/>
    <property type="molecule type" value="Genomic_DNA"/>
</dbReference>
<keyword evidence="2" id="KW-1185">Reference proteome</keyword>
<dbReference type="PANTHER" id="PTHR18964">
    <property type="entry name" value="ROK (REPRESSOR, ORF, KINASE) FAMILY"/>
    <property type="match status" value="1"/>
</dbReference>
<accession>A0ABW9G6M5</accession>
<proteinExistence type="predicted"/>
<evidence type="ECO:0000313" key="1">
    <source>
        <dbReference type="EMBL" id="MFM2485024.1"/>
    </source>
</evidence>
<dbReference type="Proteomes" id="UP001629953">
    <property type="component" value="Unassembled WGS sequence"/>
</dbReference>
<dbReference type="InterPro" id="IPR043129">
    <property type="entry name" value="ATPase_NBD"/>
</dbReference>
<dbReference type="Pfam" id="PF00480">
    <property type="entry name" value="ROK"/>
    <property type="match status" value="1"/>
</dbReference>
<organism evidence="1 2">
    <name type="scientific">Celerinatantimonas yamalensis</name>
    <dbReference type="NCBI Taxonomy" id="559956"/>
    <lineage>
        <taxon>Bacteria</taxon>
        <taxon>Pseudomonadati</taxon>
        <taxon>Pseudomonadota</taxon>
        <taxon>Gammaproteobacteria</taxon>
        <taxon>Celerinatantimonadaceae</taxon>
        <taxon>Celerinatantimonas</taxon>
    </lineage>
</organism>
<dbReference type="Gene3D" id="3.30.420.40">
    <property type="match status" value="2"/>
</dbReference>
<comment type="caution">
    <text evidence="1">The sequence shown here is derived from an EMBL/GenBank/DDBJ whole genome shotgun (WGS) entry which is preliminary data.</text>
</comment>
<name>A0ABW9G6M5_9GAMM</name>
<reference evidence="1 2" key="1">
    <citation type="journal article" date="2013" name="Int. J. Syst. Evol. Microbiol.">
        <title>Celerinatantimonas yamalensis sp. nov., a cold-adapted diazotrophic bacterium from a cold permafrost brine.</title>
        <authorList>
            <person name="Shcherbakova V."/>
            <person name="Chuvilskaya N."/>
            <person name="Rivkina E."/>
            <person name="Demidov N."/>
            <person name="Uchaeva V."/>
            <person name="Suetin S."/>
            <person name="Suzina N."/>
            <person name="Gilichinsky D."/>
        </authorList>
    </citation>
    <scope>NUCLEOTIDE SEQUENCE [LARGE SCALE GENOMIC DNA]</scope>
    <source>
        <strain evidence="1 2">C7</strain>
    </source>
</reference>
<sequence length="305" mass="33391">MFNIGLDIGGTKTEIQVFDSSGLGIYKRREATCKTSYDEFTQHIVAMIHSAESTLDHPCNLGICLPGSIDPSTGLIKNSNILVINQHPFQHDLEEIFQRPVSISNDANCFTLSEAVDGAGQDAHSVFGVILGTGCGGGYVVNHQLQQGKNGNCGEWGHIPLPHYRESVDGPSVSCYCGQLNCIESFISGTGINRQLTYHYGYPVDSVTFFNQLLQNQNKLASQCFERFQDQLARCFAMLINLLDPDVIVIGGGLSNVPQLFDGINQRIGQYTFGHYHNTPIRTAVHGDSSGIRGAAWLGRQHNDQ</sequence>
<dbReference type="RefSeq" id="WP_408623237.1">
    <property type="nucleotide sequence ID" value="NZ_JBEQCT010000003.1"/>
</dbReference>
<dbReference type="InterPro" id="IPR000600">
    <property type="entry name" value="ROK"/>
</dbReference>
<dbReference type="PANTHER" id="PTHR18964:SF174">
    <property type="entry name" value="D-ALLOSE KINASE-RELATED"/>
    <property type="match status" value="1"/>
</dbReference>
<dbReference type="SUPFAM" id="SSF53067">
    <property type="entry name" value="Actin-like ATPase domain"/>
    <property type="match status" value="1"/>
</dbReference>